<organism evidence="2 3">
    <name type="scientific">Liparis tanakae</name>
    <name type="common">Tanaka's snailfish</name>
    <dbReference type="NCBI Taxonomy" id="230148"/>
    <lineage>
        <taxon>Eukaryota</taxon>
        <taxon>Metazoa</taxon>
        <taxon>Chordata</taxon>
        <taxon>Craniata</taxon>
        <taxon>Vertebrata</taxon>
        <taxon>Euteleostomi</taxon>
        <taxon>Actinopterygii</taxon>
        <taxon>Neopterygii</taxon>
        <taxon>Teleostei</taxon>
        <taxon>Neoteleostei</taxon>
        <taxon>Acanthomorphata</taxon>
        <taxon>Eupercaria</taxon>
        <taxon>Perciformes</taxon>
        <taxon>Cottioidei</taxon>
        <taxon>Cottales</taxon>
        <taxon>Liparidae</taxon>
        <taxon>Liparis</taxon>
    </lineage>
</organism>
<proteinExistence type="predicted"/>
<dbReference type="Proteomes" id="UP000314294">
    <property type="component" value="Unassembled WGS sequence"/>
</dbReference>
<protein>
    <submittedName>
        <fullName evidence="2">Uncharacterized protein</fullName>
    </submittedName>
</protein>
<reference evidence="2 3" key="1">
    <citation type="submission" date="2019-03" db="EMBL/GenBank/DDBJ databases">
        <title>First draft genome of Liparis tanakae, snailfish: a comprehensive survey of snailfish specific genes.</title>
        <authorList>
            <person name="Kim W."/>
            <person name="Song I."/>
            <person name="Jeong J.-H."/>
            <person name="Kim D."/>
            <person name="Kim S."/>
            <person name="Ryu S."/>
            <person name="Song J.Y."/>
            <person name="Lee S.K."/>
        </authorList>
    </citation>
    <scope>NUCLEOTIDE SEQUENCE [LARGE SCALE GENOMIC DNA]</scope>
    <source>
        <tissue evidence="2">Muscle</tissue>
    </source>
</reference>
<gene>
    <name evidence="2" type="ORF">EYF80_057990</name>
</gene>
<sequence length="99" mass="10954">MECSFTYEVPEVTCTGSPPHRPEDVLRAPDLHLVLEELLAAEEPPGPGRPHGAMAREPGAGWERATINDGVPRPRRSYQARAEMCASRDRPEDHLQALT</sequence>
<name>A0A4Z2ETF5_9TELE</name>
<evidence type="ECO:0000313" key="2">
    <source>
        <dbReference type="EMBL" id="TNN31851.1"/>
    </source>
</evidence>
<evidence type="ECO:0000256" key="1">
    <source>
        <dbReference type="SAM" id="MobiDB-lite"/>
    </source>
</evidence>
<feature type="compositionally biased region" description="Basic and acidic residues" evidence="1">
    <location>
        <begin position="86"/>
        <end position="99"/>
    </location>
</feature>
<dbReference type="AlphaFoldDB" id="A0A4Z2ETF5"/>
<feature type="region of interest" description="Disordered" evidence="1">
    <location>
        <begin position="41"/>
        <end position="99"/>
    </location>
</feature>
<dbReference type="EMBL" id="SRLO01003106">
    <property type="protein sequence ID" value="TNN31851.1"/>
    <property type="molecule type" value="Genomic_DNA"/>
</dbReference>
<accession>A0A4Z2ETF5</accession>
<keyword evidence="3" id="KW-1185">Reference proteome</keyword>
<evidence type="ECO:0000313" key="3">
    <source>
        <dbReference type="Proteomes" id="UP000314294"/>
    </source>
</evidence>
<comment type="caution">
    <text evidence="2">The sequence shown here is derived from an EMBL/GenBank/DDBJ whole genome shotgun (WGS) entry which is preliminary data.</text>
</comment>